<evidence type="ECO:0000313" key="1">
    <source>
        <dbReference type="EMBL" id="KAK6175354.1"/>
    </source>
</evidence>
<sequence>MREHNIEVKKARADADVLIVTTAVELSRSGPTLVLAEDTDVLILLCYHACNLEPGILIMTSGHRSKRAPWDIGSIINKLGAEICQILPFIHAIGGCDTTSRLYGIGKGLILKKALLSSQLRQLGHVFTKSSATKSEIAAAGEKVLVLIYGGKADERLNILRCRKWSEKVMTSSSPIQVQSLPPTEDAAKYHSYRVYHQVQVWTNVATELNPEHWGWQLSNQKYVAKTMDRPPAPESLLKVIRCSCKGDCNSKQCSCRKHGLACAAGCGECRGISCTNSETVISDDFEDVDDSFNF</sequence>
<organism evidence="1 2">
    <name type="scientific">Patella caerulea</name>
    <name type="common">Rayed Mediterranean limpet</name>
    <dbReference type="NCBI Taxonomy" id="87958"/>
    <lineage>
        <taxon>Eukaryota</taxon>
        <taxon>Metazoa</taxon>
        <taxon>Spiralia</taxon>
        <taxon>Lophotrochozoa</taxon>
        <taxon>Mollusca</taxon>
        <taxon>Gastropoda</taxon>
        <taxon>Patellogastropoda</taxon>
        <taxon>Patelloidea</taxon>
        <taxon>Patellidae</taxon>
        <taxon>Patella</taxon>
    </lineage>
</organism>
<evidence type="ECO:0008006" key="3">
    <source>
        <dbReference type="Google" id="ProtNLM"/>
    </source>
</evidence>
<dbReference type="Proteomes" id="UP001347796">
    <property type="component" value="Unassembled WGS sequence"/>
</dbReference>
<evidence type="ECO:0000313" key="2">
    <source>
        <dbReference type="Proteomes" id="UP001347796"/>
    </source>
</evidence>
<name>A0AAN8JJ09_PATCE</name>
<dbReference type="AlphaFoldDB" id="A0AAN8JJ09"/>
<dbReference type="PANTHER" id="PTHR46704">
    <property type="entry name" value="CXC DOMAIN-CONTAINING PROTEIN-RELATED"/>
    <property type="match status" value="1"/>
</dbReference>
<dbReference type="EMBL" id="JAZGQO010000010">
    <property type="protein sequence ID" value="KAK6175354.1"/>
    <property type="molecule type" value="Genomic_DNA"/>
</dbReference>
<dbReference type="PANTHER" id="PTHR46704:SF1">
    <property type="entry name" value="TELOMERE LENGTH REGULATION PROTEIN TEL2 HOMOLOG"/>
    <property type="match status" value="1"/>
</dbReference>
<keyword evidence="2" id="KW-1185">Reference proteome</keyword>
<protein>
    <recommendedName>
        <fullName evidence="3">Tesmin/TSO1-like CXC domain-containing protein</fullName>
    </recommendedName>
</protein>
<comment type="caution">
    <text evidence="1">The sequence shown here is derived from an EMBL/GenBank/DDBJ whole genome shotgun (WGS) entry which is preliminary data.</text>
</comment>
<gene>
    <name evidence="1" type="ORF">SNE40_013838</name>
</gene>
<accession>A0AAN8JJ09</accession>
<proteinExistence type="predicted"/>
<reference evidence="1 2" key="1">
    <citation type="submission" date="2024-01" db="EMBL/GenBank/DDBJ databases">
        <title>The genome of the rayed Mediterranean limpet Patella caerulea (Linnaeus, 1758).</title>
        <authorList>
            <person name="Anh-Thu Weber A."/>
            <person name="Halstead-Nussloch G."/>
        </authorList>
    </citation>
    <scope>NUCLEOTIDE SEQUENCE [LARGE SCALE GENOMIC DNA]</scope>
    <source>
        <strain evidence="1">AATW-2023a</strain>
        <tissue evidence="1">Whole specimen</tissue>
    </source>
</reference>